<sequence length="151" mass="16898">REAGPIPGSAQQDPNLTFYTSPLEALVLMGPWVMSDSDLCKVLTDYAPNLVALCVDRLCGGLKKDGSGFFQAIHDADKIHASRSRQSKLTDIRADYMLKRSARLRLGLVSVDSSLNKEYKRAHYRCASLVNSCVVRHEDWLAMKKRKRASK</sequence>
<gene>
    <name evidence="1" type="ORF">BG006_000462</name>
</gene>
<keyword evidence="2" id="KW-1185">Reference proteome</keyword>
<accession>A0A9P5SDI4</accession>
<dbReference type="EMBL" id="JAAAUY010001076">
    <property type="protein sequence ID" value="KAF9324509.1"/>
    <property type="molecule type" value="Genomic_DNA"/>
</dbReference>
<proteinExistence type="predicted"/>
<dbReference type="Proteomes" id="UP000696485">
    <property type="component" value="Unassembled WGS sequence"/>
</dbReference>
<evidence type="ECO:0000313" key="1">
    <source>
        <dbReference type="EMBL" id="KAF9324509.1"/>
    </source>
</evidence>
<protein>
    <submittedName>
        <fullName evidence="1">Uncharacterized protein</fullName>
    </submittedName>
</protein>
<dbReference type="AlphaFoldDB" id="A0A9P5SDI4"/>
<feature type="non-terminal residue" evidence="1">
    <location>
        <position position="1"/>
    </location>
</feature>
<reference evidence="1" key="1">
    <citation type="journal article" date="2020" name="Fungal Divers.">
        <title>Resolving the Mortierellaceae phylogeny through synthesis of multi-gene phylogenetics and phylogenomics.</title>
        <authorList>
            <person name="Vandepol N."/>
            <person name="Liber J."/>
            <person name="Desiro A."/>
            <person name="Na H."/>
            <person name="Kennedy M."/>
            <person name="Barry K."/>
            <person name="Grigoriev I.V."/>
            <person name="Miller A.N."/>
            <person name="O'Donnell K."/>
            <person name="Stajich J.E."/>
            <person name="Bonito G."/>
        </authorList>
    </citation>
    <scope>NUCLEOTIDE SEQUENCE</scope>
    <source>
        <strain evidence="1">NVP1</strain>
    </source>
</reference>
<name>A0A9P5SDI4_9FUNG</name>
<comment type="caution">
    <text evidence="1">The sequence shown here is derived from an EMBL/GenBank/DDBJ whole genome shotgun (WGS) entry which is preliminary data.</text>
</comment>
<evidence type="ECO:0000313" key="2">
    <source>
        <dbReference type="Proteomes" id="UP000696485"/>
    </source>
</evidence>
<organism evidence="1 2">
    <name type="scientific">Podila minutissima</name>
    <dbReference type="NCBI Taxonomy" id="64525"/>
    <lineage>
        <taxon>Eukaryota</taxon>
        <taxon>Fungi</taxon>
        <taxon>Fungi incertae sedis</taxon>
        <taxon>Mucoromycota</taxon>
        <taxon>Mortierellomycotina</taxon>
        <taxon>Mortierellomycetes</taxon>
        <taxon>Mortierellales</taxon>
        <taxon>Mortierellaceae</taxon>
        <taxon>Podila</taxon>
    </lineage>
</organism>